<feature type="transmembrane region" description="Helical" evidence="1">
    <location>
        <begin position="170"/>
        <end position="189"/>
    </location>
</feature>
<dbReference type="RefSeq" id="WP_237089714.1">
    <property type="nucleotide sequence ID" value="NZ_CP019717.1"/>
</dbReference>
<keyword evidence="1" id="KW-0812">Transmembrane</keyword>
<proteinExistence type="predicted"/>
<organism evidence="2 3">
    <name type="scientific">Paenibacillus larvae subsp. larvae</name>
    <dbReference type="NCBI Taxonomy" id="147375"/>
    <lineage>
        <taxon>Bacteria</taxon>
        <taxon>Bacillati</taxon>
        <taxon>Bacillota</taxon>
        <taxon>Bacilli</taxon>
        <taxon>Bacillales</taxon>
        <taxon>Paenibacillaceae</taxon>
        <taxon>Paenibacillus</taxon>
    </lineage>
</organism>
<feature type="transmembrane region" description="Helical" evidence="1">
    <location>
        <begin position="106"/>
        <end position="124"/>
    </location>
</feature>
<reference evidence="2 3" key="1">
    <citation type="journal article" date="2020" name="Int. J. Med. Microbiol.">
        <title>Discovery of Paenibacillus larvae ERIC V: Phenotypic and genomic comparison to genotypes ERIC I-IV reveal different inventories of virulence factors which correlate with epidemiological prevalences of American Foulbrood.</title>
        <authorList>
            <person name="Beims H."/>
            <person name="Bunk B."/>
            <person name="Erler S."/>
            <person name="Mohr K.I."/>
            <person name="Sproer C."/>
            <person name="Pradella S."/>
            <person name="Gunther G."/>
            <person name="Rohde M."/>
            <person name="von der Ohe W."/>
            <person name="Steinert M."/>
        </authorList>
    </citation>
    <scope>NUCLEOTIDE SEQUENCE [LARGE SCALE GENOMIC DNA]</scope>
    <source>
        <strain evidence="2">Eric_V</strain>
    </source>
</reference>
<dbReference type="AlphaFoldDB" id="A0A6C0QTP7"/>
<evidence type="ECO:0000256" key="1">
    <source>
        <dbReference type="SAM" id="Phobius"/>
    </source>
</evidence>
<feature type="transmembrane region" description="Helical" evidence="1">
    <location>
        <begin position="21"/>
        <end position="46"/>
    </location>
</feature>
<evidence type="ECO:0000313" key="2">
    <source>
        <dbReference type="EMBL" id="QHZ52003.1"/>
    </source>
</evidence>
<feature type="transmembrane region" description="Helical" evidence="1">
    <location>
        <begin position="209"/>
        <end position="230"/>
    </location>
</feature>
<protein>
    <submittedName>
        <fullName evidence="2">Uncharacterized protein</fullName>
    </submittedName>
</protein>
<keyword evidence="1" id="KW-0472">Membrane</keyword>
<gene>
    <name evidence="2" type="ORF">ERICV_02884</name>
</gene>
<dbReference type="EMBL" id="CP019717">
    <property type="protein sequence ID" value="QHZ52003.1"/>
    <property type="molecule type" value="Genomic_DNA"/>
</dbReference>
<feature type="transmembrane region" description="Helical" evidence="1">
    <location>
        <begin position="242"/>
        <end position="263"/>
    </location>
</feature>
<accession>A0A6C0QTP7</accession>
<evidence type="ECO:0000313" key="3">
    <source>
        <dbReference type="Proteomes" id="UP000464330"/>
    </source>
</evidence>
<dbReference type="Proteomes" id="UP000464330">
    <property type="component" value="Chromosome"/>
</dbReference>
<feature type="transmembrane region" description="Helical" evidence="1">
    <location>
        <begin position="130"/>
        <end position="150"/>
    </location>
</feature>
<name>A0A6C0QTP7_9BACL</name>
<feature type="transmembrane region" description="Helical" evidence="1">
    <location>
        <begin position="52"/>
        <end position="72"/>
    </location>
</feature>
<keyword evidence="1" id="KW-1133">Transmembrane helix</keyword>
<sequence length="282" mass="32533">MAVSAFSLFTFSVLQVKNQAVLLLIFFPSLFLTLFNFSMMLIYGIYDVQMVIPIIGIFIGFFIFPLIQLYLFPFVTKFNFIHEYEIGTTKEETGIVDKGQSFIRSFLVMPFIYYLIAFSFFPVLQHSVKVVNVLSILYFSGVSFICWIYCHKMISKGIGYMNGDLAKIGLMFFLHLFMLPLFVSANIFVDKNKSEVTQYPEDFKKYVSFIEAFFFFILFFLSNLLVIMHYDPRTAVLITSHLFGINVYLIGTLVVISGAISIVKTLTHMGVVRKSIKRGFYE</sequence>